<sequence>MRQLLVSLLRAPFSAARLYLFFASLMVVISVFFTPEGMTPDEGPHFFRAIQVSQGELTGMRKGNQSGGMIPSSVLPALISTVDLIGHPERHFSITSFDQASHIPWSQTYDFIDFSNVAIYAPGGYLPEALAIRISRLSGLSVLQTFYVARLTNGFVTILLCTAAIALSRRGTAWLLVLASLPMTLNLAGSCSHDGILIGLSALAAAILTRHTAASRWSTGNWLGISALFALLAMAKPPLLLAALLPAAFARRTALRPLLPFTFSLLATAVWYICGIAPFKVQFLAQTGVSDSGQIRWMLLHPLKTLAVTLHTLALYAPAFACQMIGRLGWLDTPLSKQFYVLTALVLVLAFLSGALWKGATTARQERRSVLATLAIVGASSLGIMLSLYVIWSPVGSDVISGIQGRYFLPLLPFCALLLPAMPQAGRLAPGLARHQISVALLAVFLSIDAVTLGHALLARFW</sequence>
<evidence type="ECO:0000313" key="2">
    <source>
        <dbReference type="EMBL" id="AQT04514.1"/>
    </source>
</evidence>
<organism evidence="2 3">
    <name type="scientific">Acetobacter persici</name>
    <dbReference type="NCBI Taxonomy" id="1076596"/>
    <lineage>
        <taxon>Bacteria</taxon>
        <taxon>Pseudomonadati</taxon>
        <taxon>Pseudomonadota</taxon>
        <taxon>Alphaproteobacteria</taxon>
        <taxon>Acetobacterales</taxon>
        <taxon>Acetobacteraceae</taxon>
        <taxon>Acetobacter</taxon>
    </lineage>
</organism>
<dbReference type="InterPro" id="IPR018674">
    <property type="entry name" value="DUF2142_membrane"/>
</dbReference>
<feature type="transmembrane region" description="Helical" evidence="1">
    <location>
        <begin position="407"/>
        <end position="425"/>
    </location>
</feature>
<dbReference type="Proteomes" id="UP000189055">
    <property type="component" value="Chromosome"/>
</dbReference>
<evidence type="ECO:0000256" key="1">
    <source>
        <dbReference type="SAM" id="Phobius"/>
    </source>
</evidence>
<dbReference type="STRING" id="1076596.A0U91_05525"/>
<gene>
    <name evidence="2" type="ORF">A0U91_05525</name>
</gene>
<dbReference type="Pfam" id="PF09913">
    <property type="entry name" value="DUF2142"/>
    <property type="match status" value="1"/>
</dbReference>
<evidence type="ECO:0000313" key="3">
    <source>
        <dbReference type="Proteomes" id="UP000189055"/>
    </source>
</evidence>
<feature type="transmembrane region" description="Helical" evidence="1">
    <location>
        <begin position="338"/>
        <end position="357"/>
    </location>
</feature>
<accession>A0A1U9LDJ6</accession>
<evidence type="ECO:0008006" key="4">
    <source>
        <dbReference type="Google" id="ProtNLM"/>
    </source>
</evidence>
<feature type="transmembrane region" description="Helical" evidence="1">
    <location>
        <begin position="261"/>
        <end position="285"/>
    </location>
</feature>
<proteinExistence type="predicted"/>
<dbReference type="RefSeq" id="WP_077930381.1">
    <property type="nucleotide sequence ID" value="NZ_CP014687.1"/>
</dbReference>
<name>A0A1U9LDJ6_9PROT</name>
<keyword evidence="1" id="KW-1133">Transmembrane helix</keyword>
<feature type="transmembrane region" description="Helical" evidence="1">
    <location>
        <begin position="12"/>
        <end position="33"/>
    </location>
</feature>
<dbReference type="AlphaFoldDB" id="A0A1U9LDJ6"/>
<feature type="transmembrane region" description="Helical" evidence="1">
    <location>
        <begin position="369"/>
        <end position="392"/>
    </location>
</feature>
<feature type="transmembrane region" description="Helical" evidence="1">
    <location>
        <begin position="225"/>
        <end position="249"/>
    </location>
</feature>
<feature type="transmembrane region" description="Helical" evidence="1">
    <location>
        <begin position="437"/>
        <end position="458"/>
    </location>
</feature>
<reference evidence="2 3" key="1">
    <citation type="submission" date="2016-03" db="EMBL/GenBank/DDBJ databases">
        <title>Acetic acid bacteria sequencing.</title>
        <authorList>
            <person name="Brandt J."/>
            <person name="Jakob F."/>
            <person name="Vogel R.F."/>
        </authorList>
    </citation>
    <scope>NUCLEOTIDE SEQUENCE [LARGE SCALE GENOMIC DNA]</scope>
    <source>
        <strain evidence="2 3">TMW2.1084</strain>
    </source>
</reference>
<dbReference type="KEGG" id="aper:A0U91_05525"/>
<feature type="transmembrane region" description="Helical" evidence="1">
    <location>
        <begin position="147"/>
        <end position="166"/>
    </location>
</feature>
<keyword evidence="1" id="KW-0472">Membrane</keyword>
<dbReference type="EMBL" id="CP014687">
    <property type="protein sequence ID" value="AQT04514.1"/>
    <property type="molecule type" value="Genomic_DNA"/>
</dbReference>
<keyword evidence="1" id="KW-0812">Transmembrane</keyword>
<feature type="transmembrane region" description="Helical" evidence="1">
    <location>
        <begin position="173"/>
        <end position="189"/>
    </location>
</feature>
<protein>
    <recommendedName>
        <fullName evidence="4">DUF2142 domain-containing protein</fullName>
    </recommendedName>
</protein>